<proteinExistence type="predicted"/>
<keyword evidence="2" id="KW-0812">Transmembrane</keyword>
<comment type="caution">
    <text evidence="3">The sequence shown here is derived from an EMBL/GenBank/DDBJ whole genome shotgun (WGS) entry which is preliminary data.</text>
</comment>
<keyword evidence="4" id="KW-1185">Reference proteome</keyword>
<sequence>MTDPYRSFAAPEARRPERTETSQAGMARPVLWLLLLVSAVLNAVTSSIGGISVFVGIGMGLATLAFAAALVVHYRRRRRA</sequence>
<feature type="transmembrane region" description="Helical" evidence="2">
    <location>
        <begin position="54"/>
        <end position="74"/>
    </location>
</feature>
<accession>A0ABT7A158</accession>
<dbReference type="Proteomes" id="UP001214441">
    <property type="component" value="Unassembled WGS sequence"/>
</dbReference>
<keyword evidence="2" id="KW-1133">Transmembrane helix</keyword>
<feature type="transmembrane region" description="Helical" evidence="2">
    <location>
        <begin position="30"/>
        <end position="48"/>
    </location>
</feature>
<name>A0ABT7A158_9ACTN</name>
<evidence type="ECO:0000313" key="4">
    <source>
        <dbReference type="Proteomes" id="UP001214441"/>
    </source>
</evidence>
<reference evidence="3 4" key="1">
    <citation type="submission" date="2023-05" db="EMBL/GenBank/DDBJ databases">
        <title>Streptantibioticus silvisoli sp. nov., acidotolerant actinomycetes 1 from pine litter.</title>
        <authorList>
            <person name="Swiecimska M."/>
            <person name="Golinska P."/>
            <person name="Sangal V."/>
            <person name="Wachnowicz B."/>
            <person name="Goodfellow M."/>
        </authorList>
    </citation>
    <scope>NUCLEOTIDE SEQUENCE [LARGE SCALE GENOMIC DNA]</scope>
    <source>
        <strain evidence="3 4">DSM 42109</strain>
    </source>
</reference>
<feature type="region of interest" description="Disordered" evidence="1">
    <location>
        <begin position="1"/>
        <end position="23"/>
    </location>
</feature>
<evidence type="ECO:0000256" key="1">
    <source>
        <dbReference type="SAM" id="MobiDB-lite"/>
    </source>
</evidence>
<dbReference type="EMBL" id="JANCPR020000023">
    <property type="protein sequence ID" value="MDJ1134799.1"/>
    <property type="molecule type" value="Genomic_DNA"/>
</dbReference>
<keyword evidence="2" id="KW-0472">Membrane</keyword>
<dbReference type="RefSeq" id="WP_274045564.1">
    <property type="nucleotide sequence ID" value="NZ_JANCPR020000023.1"/>
</dbReference>
<gene>
    <name evidence="3" type="ORF">NMN56_023155</name>
</gene>
<organism evidence="3 4">
    <name type="scientific">Streptomyces iconiensis</name>
    <dbReference type="NCBI Taxonomy" id="1384038"/>
    <lineage>
        <taxon>Bacteria</taxon>
        <taxon>Bacillati</taxon>
        <taxon>Actinomycetota</taxon>
        <taxon>Actinomycetes</taxon>
        <taxon>Kitasatosporales</taxon>
        <taxon>Streptomycetaceae</taxon>
        <taxon>Streptomyces</taxon>
    </lineage>
</organism>
<protein>
    <submittedName>
        <fullName evidence="3">Uncharacterized protein</fullName>
    </submittedName>
</protein>
<evidence type="ECO:0000256" key="2">
    <source>
        <dbReference type="SAM" id="Phobius"/>
    </source>
</evidence>
<evidence type="ECO:0000313" key="3">
    <source>
        <dbReference type="EMBL" id="MDJ1134799.1"/>
    </source>
</evidence>